<protein>
    <submittedName>
        <fullName evidence="3">RNA-directed DNA polymerase</fullName>
    </submittedName>
</protein>
<organism evidence="3 4">
    <name type="scientific">Sulfitobacter aestuarii</name>
    <dbReference type="NCBI Taxonomy" id="2161676"/>
    <lineage>
        <taxon>Bacteria</taxon>
        <taxon>Pseudomonadati</taxon>
        <taxon>Pseudomonadota</taxon>
        <taxon>Alphaproteobacteria</taxon>
        <taxon>Rhodobacterales</taxon>
        <taxon>Roseobacteraceae</taxon>
        <taxon>Sulfitobacter</taxon>
    </lineage>
</organism>
<keyword evidence="3" id="KW-0548">Nucleotidyltransferase</keyword>
<dbReference type="PROSITE" id="PS50878">
    <property type="entry name" value="RT_POL"/>
    <property type="match status" value="1"/>
</dbReference>
<evidence type="ECO:0000259" key="2">
    <source>
        <dbReference type="PROSITE" id="PS50878"/>
    </source>
</evidence>
<gene>
    <name evidence="3" type="ORF">ACFSUD_19125</name>
</gene>
<dbReference type="RefSeq" id="WP_386376099.1">
    <property type="nucleotide sequence ID" value="NZ_JBHUMP010000041.1"/>
</dbReference>
<dbReference type="InterPro" id="IPR000477">
    <property type="entry name" value="RT_dom"/>
</dbReference>
<reference evidence="4" key="1">
    <citation type="journal article" date="2019" name="Int. J. Syst. Evol. Microbiol.">
        <title>The Global Catalogue of Microorganisms (GCM) 10K type strain sequencing project: providing services to taxonomists for standard genome sequencing and annotation.</title>
        <authorList>
            <consortium name="The Broad Institute Genomics Platform"/>
            <consortium name="The Broad Institute Genome Sequencing Center for Infectious Disease"/>
            <person name="Wu L."/>
            <person name="Ma J."/>
        </authorList>
    </citation>
    <scope>NUCLEOTIDE SEQUENCE [LARGE SCALE GENOMIC DNA]</scope>
    <source>
        <strain evidence="4">TISTR 2562</strain>
    </source>
</reference>
<dbReference type="Proteomes" id="UP001597474">
    <property type="component" value="Unassembled WGS sequence"/>
</dbReference>
<accession>A0ABW5UA99</accession>
<evidence type="ECO:0000313" key="4">
    <source>
        <dbReference type="Proteomes" id="UP001597474"/>
    </source>
</evidence>
<dbReference type="EMBL" id="JBHUMP010000041">
    <property type="protein sequence ID" value="MFD2741672.1"/>
    <property type="molecule type" value="Genomic_DNA"/>
</dbReference>
<dbReference type="GO" id="GO:0003964">
    <property type="term" value="F:RNA-directed DNA polymerase activity"/>
    <property type="evidence" value="ECO:0007669"/>
    <property type="project" value="UniProtKB-KW"/>
</dbReference>
<dbReference type="Pfam" id="PF00078">
    <property type="entry name" value="RVT_1"/>
    <property type="match status" value="1"/>
</dbReference>
<keyword evidence="3" id="KW-0808">Transferase</keyword>
<dbReference type="CDD" id="cd01646">
    <property type="entry name" value="RT_Bac_retron_I"/>
    <property type="match status" value="1"/>
</dbReference>
<evidence type="ECO:0000256" key="1">
    <source>
        <dbReference type="SAM" id="Coils"/>
    </source>
</evidence>
<feature type="coiled-coil region" evidence="1">
    <location>
        <begin position="236"/>
        <end position="263"/>
    </location>
</feature>
<keyword evidence="3" id="KW-0695">RNA-directed DNA polymerase</keyword>
<comment type="caution">
    <text evidence="3">The sequence shown here is derived from an EMBL/GenBank/DDBJ whole genome shotgun (WGS) entry which is preliminary data.</text>
</comment>
<evidence type="ECO:0000313" key="3">
    <source>
        <dbReference type="EMBL" id="MFD2741672.1"/>
    </source>
</evidence>
<keyword evidence="4" id="KW-1185">Reference proteome</keyword>
<proteinExistence type="predicted"/>
<name>A0ABW5UA99_9RHOB</name>
<feature type="domain" description="Reverse transcriptase" evidence="2">
    <location>
        <begin position="1"/>
        <end position="276"/>
    </location>
</feature>
<sequence>MTFKHDLLLKGYLPENLPPAFTTATIADHFSANPPRGYVTDGRNPLRAATYNASKRGLTRRVFSAVHPATAHDMAEFVSSRWTDINEFFARSSASFSVPDHDVDADRALVINSHMALEEEKVSRLSSYRFIAGTDIARFYHSIYTHSIPWAYHGKAASKADRRVQSANVFFNRADWLIRSGQDGQTVGVPVGPDMSRVFAEVIGTAIDIEFMRRLDGIDCTVVRHVDDVWIGANSHADAERALSRYREAIREFELDINENKTRIYSEDFSFSDFWPSEISGQIEFAVGTTGRRARDRLRSALEHAFASAVAKNDDGILKYVLRYIDQHELSLDHWDVVEPFLKRLAVHFGHTVDYVARILVWRQLAIGDLDVESWHSILATILDNHGRLGNDSEVCWTIYAHHHLNISINIEHARRIIQNCGALTTVALLNGIEPGLVDVAVLADAQTRLSTETDRGRYWPLFLEWKTKRWPGHEQILLSDPVMQNLHASGAFIYDRTILPVVFRNIDEDDFGTISFAIEPRSSMYDDEDAEADNPF</sequence>
<keyword evidence="1" id="KW-0175">Coiled coil</keyword>